<evidence type="ECO:0000313" key="3">
    <source>
        <dbReference type="EMBL" id="MFB5190396.1"/>
    </source>
</evidence>
<dbReference type="Pfam" id="PF01569">
    <property type="entry name" value="PAP2"/>
    <property type="match status" value="1"/>
</dbReference>
<evidence type="ECO:0000256" key="1">
    <source>
        <dbReference type="SAM" id="Phobius"/>
    </source>
</evidence>
<organism evidence="3 4">
    <name type="scientific">Alicyclobacillus fastidiosus</name>
    <dbReference type="NCBI Taxonomy" id="392011"/>
    <lineage>
        <taxon>Bacteria</taxon>
        <taxon>Bacillati</taxon>
        <taxon>Bacillota</taxon>
        <taxon>Bacilli</taxon>
        <taxon>Bacillales</taxon>
        <taxon>Alicyclobacillaceae</taxon>
        <taxon>Alicyclobacillus</taxon>
    </lineage>
</organism>
<dbReference type="Gene3D" id="1.20.144.10">
    <property type="entry name" value="Phosphatidic acid phosphatase type 2/haloperoxidase"/>
    <property type="match status" value="1"/>
</dbReference>
<proteinExistence type="predicted"/>
<sequence>MELASAVWRQLTRADAAVTRLFTEMWPKAPWLNAAMIVTAKYTPIVMLAVLVVAASDVIEVTTATIAFTSVAASIVAALIIRTLHEPVSRLTSRPRPFDTEPFEPLLAHDRGESFPSNHAAGAMALACGAIHLPGYNGMLLILAVGLCFSRIYCGLHHLSDVVVGALGGITCGLVCAFVEHCFFS</sequence>
<keyword evidence="1" id="KW-0472">Membrane</keyword>
<keyword evidence="4" id="KW-1185">Reference proteome</keyword>
<keyword evidence="1" id="KW-0812">Transmembrane</keyword>
<accession>A0ABV5AEB4</accession>
<dbReference type="SUPFAM" id="SSF48317">
    <property type="entry name" value="Acid phosphatase/Vanadium-dependent haloperoxidase"/>
    <property type="match status" value="1"/>
</dbReference>
<feature type="transmembrane region" description="Helical" evidence="1">
    <location>
        <begin position="61"/>
        <end position="81"/>
    </location>
</feature>
<dbReference type="SMART" id="SM00014">
    <property type="entry name" value="acidPPc"/>
    <property type="match status" value="1"/>
</dbReference>
<gene>
    <name evidence="3" type="ORF">KKP3000_003842</name>
</gene>
<evidence type="ECO:0000259" key="2">
    <source>
        <dbReference type="SMART" id="SM00014"/>
    </source>
</evidence>
<dbReference type="Proteomes" id="UP001579974">
    <property type="component" value="Unassembled WGS sequence"/>
</dbReference>
<dbReference type="InterPro" id="IPR036938">
    <property type="entry name" value="PAP2/HPO_sf"/>
</dbReference>
<protein>
    <submittedName>
        <fullName evidence="3">Phosphatase PAP2 family protein</fullName>
    </submittedName>
</protein>
<dbReference type="PANTHER" id="PTHR14969:SF13">
    <property type="entry name" value="AT30094P"/>
    <property type="match status" value="1"/>
</dbReference>
<dbReference type="PANTHER" id="PTHR14969">
    <property type="entry name" value="SPHINGOSINE-1-PHOSPHATE PHOSPHOHYDROLASE"/>
    <property type="match status" value="1"/>
</dbReference>
<feature type="domain" description="Phosphatidic acid phosphatase type 2/haloperoxidase" evidence="2">
    <location>
        <begin position="69"/>
        <end position="177"/>
    </location>
</feature>
<dbReference type="RefSeq" id="WP_275473556.1">
    <property type="nucleotide sequence ID" value="NZ_CP162940.1"/>
</dbReference>
<dbReference type="InterPro" id="IPR000326">
    <property type="entry name" value="PAP2/HPO"/>
</dbReference>
<comment type="caution">
    <text evidence="3">The sequence shown here is derived from an EMBL/GenBank/DDBJ whole genome shotgun (WGS) entry which is preliminary data.</text>
</comment>
<keyword evidence="1" id="KW-1133">Transmembrane helix</keyword>
<feature type="transmembrane region" description="Helical" evidence="1">
    <location>
        <begin position="31"/>
        <end position="55"/>
    </location>
</feature>
<evidence type="ECO:0000313" key="4">
    <source>
        <dbReference type="Proteomes" id="UP001579974"/>
    </source>
</evidence>
<dbReference type="EMBL" id="JBDXSU010000005">
    <property type="protein sequence ID" value="MFB5190396.1"/>
    <property type="molecule type" value="Genomic_DNA"/>
</dbReference>
<reference evidence="3 4" key="1">
    <citation type="journal article" date="2024" name="Int. J. Mol. Sci.">
        <title>Exploration of Alicyclobacillus spp. Genome in Search of Antibiotic Resistance.</title>
        <authorList>
            <person name="Bucka-Kolendo J."/>
            <person name="Kiousi D.E."/>
            <person name="Dekowska A."/>
            <person name="Mikolajczuk-Szczyrba A."/>
            <person name="Karadedos D.M."/>
            <person name="Michael P."/>
            <person name="Galanis A."/>
            <person name="Sokolowska B."/>
        </authorList>
    </citation>
    <scope>NUCLEOTIDE SEQUENCE [LARGE SCALE GENOMIC DNA]</scope>
    <source>
        <strain evidence="3 4">KKP 3000</strain>
    </source>
</reference>
<feature type="transmembrane region" description="Helical" evidence="1">
    <location>
        <begin position="165"/>
        <end position="184"/>
    </location>
</feature>
<name>A0ABV5AEB4_9BACL</name>